<dbReference type="Proteomes" id="UP000046395">
    <property type="component" value="Unassembled WGS sequence"/>
</dbReference>
<dbReference type="GO" id="GO:0016020">
    <property type="term" value="C:membrane"/>
    <property type="evidence" value="ECO:0007669"/>
    <property type="project" value="TreeGrafter"/>
</dbReference>
<dbReference type="Gene3D" id="1.25.40.10">
    <property type="entry name" value="Tetratricopeptide repeat domain"/>
    <property type="match status" value="1"/>
</dbReference>
<dbReference type="GO" id="GO:0072380">
    <property type="term" value="C:TRC complex"/>
    <property type="evidence" value="ECO:0007669"/>
    <property type="project" value="TreeGrafter"/>
</dbReference>
<dbReference type="PROSITE" id="PS50005">
    <property type="entry name" value="TPR"/>
    <property type="match status" value="1"/>
</dbReference>
<evidence type="ECO:0000313" key="7">
    <source>
        <dbReference type="Proteomes" id="UP000046395"/>
    </source>
</evidence>
<organism evidence="7 8">
    <name type="scientific">Trichuris muris</name>
    <name type="common">Mouse whipworm</name>
    <dbReference type="NCBI Taxonomy" id="70415"/>
    <lineage>
        <taxon>Eukaryota</taxon>
        <taxon>Metazoa</taxon>
        <taxon>Ecdysozoa</taxon>
        <taxon>Nematoda</taxon>
        <taxon>Enoplea</taxon>
        <taxon>Dorylaimia</taxon>
        <taxon>Trichinellida</taxon>
        <taxon>Trichuridae</taxon>
        <taxon>Trichuris</taxon>
    </lineage>
</organism>
<dbReference type="Pfam" id="PF16546">
    <property type="entry name" value="SGTA_dimer"/>
    <property type="match status" value="1"/>
</dbReference>
<dbReference type="PANTHER" id="PTHR45831">
    <property type="entry name" value="LD24721P"/>
    <property type="match status" value="1"/>
</dbReference>
<dbReference type="WBParaSite" id="TMUE_3000010987.2">
    <property type="protein sequence ID" value="TMUE_3000010987.2"/>
    <property type="gene ID" value="WBGene00285033"/>
</dbReference>
<reference evidence="8" key="3">
    <citation type="submission" date="2019-12" db="UniProtKB">
        <authorList>
            <consortium name="WormBaseParasite"/>
        </authorList>
    </citation>
    <scope>IDENTIFICATION</scope>
</reference>
<protein>
    <submittedName>
        <fullName evidence="8">SGTA homodimerisation domain-containing protein</fullName>
    </submittedName>
</protein>
<dbReference type="SUPFAM" id="SSF48452">
    <property type="entry name" value="TPR-like"/>
    <property type="match status" value="1"/>
</dbReference>
<name>A0A5S6QVS1_TRIMR</name>
<comment type="similarity">
    <text evidence="1">Belongs to the SGT family.</text>
</comment>
<evidence type="ECO:0000313" key="8">
    <source>
        <dbReference type="WBParaSite" id="TMUE_3000010987.1"/>
    </source>
</evidence>
<reference evidence="7" key="2">
    <citation type="submission" date="2014-03" db="EMBL/GenBank/DDBJ databases">
        <title>The whipworm genome and dual-species transcriptomics of an intimate host-pathogen interaction.</title>
        <authorList>
            <person name="Foth B.J."/>
            <person name="Tsai I.J."/>
            <person name="Reid A.J."/>
            <person name="Bancroft A.J."/>
            <person name="Nichol S."/>
            <person name="Tracey A."/>
            <person name="Holroyd N."/>
            <person name="Cotton J.A."/>
            <person name="Stanley E.J."/>
            <person name="Zarowiecki M."/>
            <person name="Liu J.Z."/>
            <person name="Huckvale T."/>
            <person name="Cooper P.J."/>
            <person name="Grencis R.K."/>
            <person name="Berriman M."/>
        </authorList>
    </citation>
    <scope>NUCLEOTIDE SEQUENCE [LARGE SCALE GENOMIC DNA]</scope>
    <source>
        <strain evidence="7">Edinburgh</strain>
    </source>
</reference>
<evidence type="ECO:0000256" key="2">
    <source>
        <dbReference type="ARBA" id="ARBA00022737"/>
    </source>
</evidence>
<evidence type="ECO:0000256" key="1">
    <source>
        <dbReference type="ARBA" id="ARBA00008175"/>
    </source>
</evidence>
<dbReference type="InterPro" id="IPR047150">
    <property type="entry name" value="SGT"/>
</dbReference>
<evidence type="ECO:0000256" key="4">
    <source>
        <dbReference type="PROSITE-ProRule" id="PRU00339"/>
    </source>
</evidence>
<dbReference type="AlphaFoldDB" id="A0A5S6QVS1"/>
<feature type="region of interest" description="Disordered" evidence="5">
    <location>
        <begin position="283"/>
        <end position="317"/>
    </location>
</feature>
<accession>A0A5S6QVS1</accession>
<dbReference type="STRING" id="70415.A0A5S6QVS1"/>
<dbReference type="GO" id="GO:0006620">
    <property type="term" value="P:post-translational protein targeting to endoplasmic reticulum membrane"/>
    <property type="evidence" value="ECO:0007669"/>
    <property type="project" value="TreeGrafter"/>
</dbReference>
<dbReference type="Pfam" id="PF00515">
    <property type="entry name" value="TPR_1"/>
    <property type="match status" value="1"/>
</dbReference>
<dbReference type="SMART" id="SM00028">
    <property type="entry name" value="TPR"/>
    <property type="match status" value="3"/>
</dbReference>
<feature type="domain" description="SGTA homodimerisation" evidence="6">
    <location>
        <begin position="7"/>
        <end position="65"/>
    </location>
</feature>
<evidence type="ECO:0000256" key="3">
    <source>
        <dbReference type="ARBA" id="ARBA00022803"/>
    </source>
</evidence>
<evidence type="ECO:0000259" key="6">
    <source>
        <dbReference type="Pfam" id="PF16546"/>
    </source>
</evidence>
<feature type="repeat" description="TPR" evidence="4">
    <location>
        <begin position="151"/>
        <end position="184"/>
    </location>
</feature>
<dbReference type="GO" id="GO:0060090">
    <property type="term" value="F:molecular adaptor activity"/>
    <property type="evidence" value="ECO:0007669"/>
    <property type="project" value="TreeGrafter"/>
</dbReference>
<keyword evidence="2" id="KW-0677">Repeat</keyword>
<proteinExistence type="inferred from homology"/>
<sequence>MATLLDRRLVSSFLDFLQEVIRTKSLPGDKNEAIEVAVQVLRTAFDIDTSDETLRTNVSLSSLFEQAIADSKTDEVPEEVKQKAEVLKNEGNDFMNFGVYDAAVQKYTAAIELYRCPIYYCNRAAALSKLGEHMKALDDCKVAVSLDPAYCKAYGRMGLAYFNLGMYADAAETYKKAYELDPSNESFLCNMRLAENKASSQQSSTRDANGWRPALTALFNSPAFMQTIYNLSQLPSVQSLMASLGNRSEGGGDVNQNISAILELVQLLSQTFDLNNPNLAENIFSPSRTEGSNEAGNTSTENSNANEKNGFHDVNKE</sequence>
<reference evidence="7" key="1">
    <citation type="submission" date="2013-11" db="EMBL/GenBank/DDBJ databases">
        <authorList>
            <person name="Aslett M."/>
        </authorList>
    </citation>
    <scope>NUCLEOTIDE SEQUENCE [LARGE SCALE GENOMIC DNA]</scope>
    <source>
        <strain evidence="7">Edinburgh</strain>
    </source>
</reference>
<dbReference type="InterPro" id="IPR011990">
    <property type="entry name" value="TPR-like_helical_dom_sf"/>
</dbReference>
<dbReference type="Gene3D" id="1.20.5.420">
    <property type="entry name" value="Immunoglobulin FC, subunit C"/>
    <property type="match status" value="1"/>
</dbReference>
<keyword evidence="7" id="KW-1185">Reference proteome</keyword>
<feature type="compositionally biased region" description="Polar residues" evidence="5">
    <location>
        <begin position="283"/>
        <end position="307"/>
    </location>
</feature>
<dbReference type="InterPro" id="IPR032374">
    <property type="entry name" value="SGTA_dimer"/>
</dbReference>
<evidence type="ECO:0000256" key="5">
    <source>
        <dbReference type="SAM" id="MobiDB-lite"/>
    </source>
</evidence>
<keyword evidence="3 4" id="KW-0802">TPR repeat</keyword>
<dbReference type="WBParaSite" id="TMUE_3000010987.1">
    <property type="protein sequence ID" value="TMUE_3000010987.1"/>
    <property type="gene ID" value="WBGene00285033"/>
</dbReference>
<dbReference type="PANTHER" id="PTHR45831:SF2">
    <property type="entry name" value="LD24721P"/>
    <property type="match status" value="1"/>
</dbReference>
<dbReference type="InterPro" id="IPR019734">
    <property type="entry name" value="TPR_rpt"/>
</dbReference>
<dbReference type="PROSITE" id="PS50293">
    <property type="entry name" value="TPR_REGION"/>
    <property type="match status" value="1"/>
</dbReference>